<evidence type="ECO:0000313" key="2">
    <source>
        <dbReference type="Proteomes" id="UP000798662"/>
    </source>
</evidence>
<keyword evidence="2" id="KW-1185">Reference proteome</keyword>
<accession>A0ACC3BX37</accession>
<dbReference type="EMBL" id="CM020618">
    <property type="protein sequence ID" value="KAK1862457.1"/>
    <property type="molecule type" value="Genomic_DNA"/>
</dbReference>
<sequence length="423" mass="47691">MGRVSLRQIALRRAVRRVRFFSALVCLEVGGFLPQNSMGVCGVPGVSATSLLFLCARQALRDLLQNRYLRMGRVPLPKSRDWGWRVLDDLPDHHWRVFMRMSRAAYAHLKQLLSEQAAEGTPPRRRRPSIPLDVQYKVALFRLGHYGNSAGVVYASNMFGLSCGAVVSCTNMFVRRVRRLADKQIVWPDAERRKELADYAWSTFGFRGCIGSVDGTTVPLAYAPSYQPWTFWDRHDRYSMHLLLACDHDRTILSVTLGFTGAAGDPLVQRHAEWQRQPGRHFAPLEYLLGDKGMHRTARVVCPYKGNAALTTENVNFNFQLARLRVIAEHVIGILKGRWMSLLGLRCQITTEKDFKAAMDWIIACCVLHNICNSVGDDDAEVVDGTSDSTEDVSPASQTAEETRERVKQDVLAFMRATGEFKG</sequence>
<organism evidence="1 2">
    <name type="scientific">Pyropia yezoensis</name>
    <name type="common">Susabi-nori</name>
    <name type="synonym">Porphyra yezoensis</name>
    <dbReference type="NCBI Taxonomy" id="2788"/>
    <lineage>
        <taxon>Eukaryota</taxon>
        <taxon>Rhodophyta</taxon>
        <taxon>Bangiophyceae</taxon>
        <taxon>Bangiales</taxon>
        <taxon>Bangiaceae</taxon>
        <taxon>Pyropia</taxon>
    </lineage>
</organism>
<comment type="caution">
    <text evidence="1">The sequence shown here is derived from an EMBL/GenBank/DDBJ whole genome shotgun (WGS) entry which is preliminary data.</text>
</comment>
<reference evidence="1" key="1">
    <citation type="submission" date="2019-11" db="EMBL/GenBank/DDBJ databases">
        <title>Nori genome reveals adaptations in red seaweeds to the harsh intertidal environment.</title>
        <authorList>
            <person name="Wang D."/>
            <person name="Mao Y."/>
        </authorList>
    </citation>
    <scope>NUCLEOTIDE SEQUENCE</scope>
    <source>
        <tissue evidence="1">Gametophyte</tissue>
    </source>
</reference>
<proteinExistence type="predicted"/>
<evidence type="ECO:0000313" key="1">
    <source>
        <dbReference type="EMBL" id="KAK1862457.1"/>
    </source>
</evidence>
<gene>
    <name evidence="1" type="ORF">I4F81_005026</name>
</gene>
<protein>
    <submittedName>
        <fullName evidence="1">Uncharacterized protein</fullName>
    </submittedName>
</protein>
<name>A0ACC3BX37_PYRYE</name>
<dbReference type="Proteomes" id="UP000798662">
    <property type="component" value="Chromosome 1"/>
</dbReference>